<keyword evidence="1" id="KW-0862">Zinc</keyword>
<keyword evidence="5" id="KW-1185">Reference proteome</keyword>
<name>A0A9N9KG10_9GLOM</name>
<dbReference type="InterPro" id="IPR007527">
    <property type="entry name" value="Znf_SWIM"/>
</dbReference>
<dbReference type="GO" id="GO:0008270">
    <property type="term" value="F:zinc ion binding"/>
    <property type="evidence" value="ECO:0007669"/>
    <property type="project" value="UniProtKB-KW"/>
</dbReference>
<feature type="region of interest" description="Disordered" evidence="2">
    <location>
        <begin position="273"/>
        <end position="315"/>
    </location>
</feature>
<dbReference type="EMBL" id="CAJVQA010052834">
    <property type="protein sequence ID" value="CAG8823326.1"/>
    <property type="molecule type" value="Genomic_DNA"/>
</dbReference>
<dbReference type="Proteomes" id="UP000789759">
    <property type="component" value="Unassembled WGS sequence"/>
</dbReference>
<evidence type="ECO:0000256" key="2">
    <source>
        <dbReference type="SAM" id="MobiDB-lite"/>
    </source>
</evidence>
<gene>
    <name evidence="4" type="ORF">CPELLU_LOCUS19900</name>
</gene>
<proteinExistence type="predicted"/>
<feature type="compositionally biased region" description="Basic residues" evidence="2">
    <location>
        <begin position="275"/>
        <end position="286"/>
    </location>
</feature>
<evidence type="ECO:0000259" key="3">
    <source>
        <dbReference type="PROSITE" id="PS50966"/>
    </source>
</evidence>
<dbReference type="OrthoDB" id="2313494at2759"/>
<accession>A0A9N9KG10</accession>
<evidence type="ECO:0000313" key="4">
    <source>
        <dbReference type="EMBL" id="CAG8823326.1"/>
    </source>
</evidence>
<comment type="caution">
    <text evidence="4">The sequence shown here is derived from an EMBL/GenBank/DDBJ whole genome shotgun (WGS) entry which is preliminary data.</text>
</comment>
<feature type="domain" description="SWIM-type" evidence="3">
    <location>
        <begin position="66"/>
        <end position="100"/>
    </location>
</feature>
<reference evidence="4" key="1">
    <citation type="submission" date="2021-06" db="EMBL/GenBank/DDBJ databases">
        <authorList>
            <person name="Kallberg Y."/>
            <person name="Tangrot J."/>
            <person name="Rosling A."/>
        </authorList>
    </citation>
    <scope>NUCLEOTIDE SEQUENCE</scope>
    <source>
        <strain evidence="4">FL966</strain>
    </source>
</reference>
<protein>
    <submittedName>
        <fullName evidence="4">10837_t:CDS:1</fullName>
    </submittedName>
</protein>
<dbReference type="PROSITE" id="PS50966">
    <property type="entry name" value="ZF_SWIM"/>
    <property type="match status" value="1"/>
</dbReference>
<evidence type="ECO:0000313" key="5">
    <source>
        <dbReference type="Proteomes" id="UP000789759"/>
    </source>
</evidence>
<evidence type="ECO:0000256" key="1">
    <source>
        <dbReference type="PROSITE-ProRule" id="PRU00325"/>
    </source>
</evidence>
<feature type="compositionally biased region" description="Polar residues" evidence="2">
    <location>
        <begin position="300"/>
        <end position="315"/>
    </location>
</feature>
<dbReference type="AlphaFoldDB" id="A0A9N9KG10"/>
<keyword evidence="1" id="KW-0479">Metal-binding</keyword>
<feature type="non-terminal residue" evidence="4">
    <location>
        <position position="1"/>
    </location>
</feature>
<feature type="non-terminal residue" evidence="4">
    <location>
        <position position="315"/>
    </location>
</feature>
<sequence length="315" mass="37179">LWYRCYLFNVLQNHCTDEPEFTNTCIEDDYDSQQIHINSLLNNVPYDNIKEAWRIVRLRGSMNVHYIILFDDGLFLCTCTWPISRGIPCRHYFAVLLESNIAIFHIFFIMQRWFKNIYLNEPEDTFYNISAIRPHCNKPAPIFTPVLPNQTILFSDFKKLTHIREASGSKKPDKKFLQDRIRYGKSYGLLQTVLTLAMETETNKEVNDWCYQFIQQKKKILESLSTTYKSSIDEMSNQNDQENVNLENDQKNADQENAIQVTNQQTVQVTNPKFTRVKGRPSRRQKSILELESKRPLRTINENSNQLNYEESSKH</sequence>
<keyword evidence="1" id="KW-0863">Zinc-finger</keyword>
<organism evidence="4 5">
    <name type="scientific">Cetraspora pellucida</name>
    <dbReference type="NCBI Taxonomy" id="1433469"/>
    <lineage>
        <taxon>Eukaryota</taxon>
        <taxon>Fungi</taxon>
        <taxon>Fungi incertae sedis</taxon>
        <taxon>Mucoromycota</taxon>
        <taxon>Glomeromycotina</taxon>
        <taxon>Glomeromycetes</taxon>
        <taxon>Diversisporales</taxon>
        <taxon>Gigasporaceae</taxon>
        <taxon>Cetraspora</taxon>
    </lineage>
</organism>